<protein>
    <submittedName>
        <fullName evidence="2">Uncharacterized protein</fullName>
    </submittedName>
</protein>
<sequence length="248" mass="27990">MSNRRLSPTLCSCMNIFVVIIALTNGIIFLAAIINSVNGLLAHASAINYLAKALLSKDAELPLQDKHFNVTAAYKGEKYIYAFNLTNGTFHTKAKGNSHTNDGFCTAEKKDIDVTCRVTTVGWYATYKGSIYNGTDPFGEQTAESFNVSITMTEYQHPHTPADITVYLEKKANDSELTVRAFATEFIININTIPEFQDLEIFHRNKKLAKIVKAGFDEHIWDKIKPDMKEALKDEYARHIKKQINFLR</sequence>
<keyword evidence="1" id="KW-0472">Membrane</keyword>
<proteinExistence type="predicted"/>
<name>A0A131YP32_RHIAP</name>
<evidence type="ECO:0000313" key="2">
    <source>
        <dbReference type="EMBL" id="JAP81033.1"/>
    </source>
</evidence>
<reference evidence="2" key="1">
    <citation type="journal article" date="2016" name="Ticks Tick Borne Dis.">
        <title>De novo assembly and annotation of the salivary gland transcriptome of Rhipicephalus appendiculatus male and female ticks during blood feeding.</title>
        <authorList>
            <person name="de Castro M.H."/>
            <person name="de Klerk D."/>
            <person name="Pienaar R."/>
            <person name="Latif A.A."/>
            <person name="Rees D.J."/>
            <person name="Mans B.J."/>
        </authorList>
    </citation>
    <scope>NUCLEOTIDE SEQUENCE</scope>
    <source>
        <tissue evidence="2">Salivary glands</tissue>
    </source>
</reference>
<dbReference type="AlphaFoldDB" id="A0A131YP32"/>
<accession>A0A131YP32</accession>
<organism evidence="2">
    <name type="scientific">Rhipicephalus appendiculatus</name>
    <name type="common">Brown ear tick</name>
    <dbReference type="NCBI Taxonomy" id="34631"/>
    <lineage>
        <taxon>Eukaryota</taxon>
        <taxon>Metazoa</taxon>
        <taxon>Ecdysozoa</taxon>
        <taxon>Arthropoda</taxon>
        <taxon>Chelicerata</taxon>
        <taxon>Arachnida</taxon>
        <taxon>Acari</taxon>
        <taxon>Parasitiformes</taxon>
        <taxon>Ixodida</taxon>
        <taxon>Ixodoidea</taxon>
        <taxon>Ixodidae</taxon>
        <taxon>Rhipicephalinae</taxon>
        <taxon>Rhipicephalus</taxon>
        <taxon>Rhipicephalus</taxon>
    </lineage>
</organism>
<dbReference type="EMBL" id="GEDV01007524">
    <property type="protein sequence ID" value="JAP81033.1"/>
    <property type="molecule type" value="Transcribed_RNA"/>
</dbReference>
<keyword evidence="1" id="KW-1133">Transmembrane helix</keyword>
<evidence type="ECO:0000256" key="1">
    <source>
        <dbReference type="SAM" id="Phobius"/>
    </source>
</evidence>
<keyword evidence="1" id="KW-0812">Transmembrane</keyword>
<feature type="transmembrane region" description="Helical" evidence="1">
    <location>
        <begin position="12"/>
        <end position="34"/>
    </location>
</feature>